<dbReference type="PANTHER" id="PTHR42904:SF1">
    <property type="entry name" value="NUCLEOSIDE DIPHOSPHATE-LINKED MOIETY X MOTIF 17"/>
    <property type="match status" value="1"/>
</dbReference>
<evidence type="ECO:0000313" key="14">
    <source>
        <dbReference type="Proteomes" id="UP000695022"/>
    </source>
</evidence>
<dbReference type="EC" id="3.6.1.62" evidence="8"/>
<dbReference type="Pfam" id="PF00293">
    <property type="entry name" value="NUDIX"/>
    <property type="match status" value="1"/>
</dbReference>
<comment type="similarity">
    <text evidence="3">Belongs to the Nudix hydrolase family.</text>
</comment>
<dbReference type="InterPro" id="IPR000086">
    <property type="entry name" value="NUDIX_hydrolase_dom"/>
</dbReference>
<evidence type="ECO:0000256" key="8">
    <source>
        <dbReference type="ARBA" id="ARBA00026102"/>
    </source>
</evidence>
<reference evidence="15" key="1">
    <citation type="submission" date="2025-08" db="UniProtKB">
        <authorList>
            <consortium name="RefSeq"/>
        </authorList>
    </citation>
    <scope>IDENTIFICATION</scope>
</reference>
<organism evidence="14 15">
    <name type="scientific">Priapulus caudatus</name>
    <name type="common">Priapulid worm</name>
    <dbReference type="NCBI Taxonomy" id="37621"/>
    <lineage>
        <taxon>Eukaryota</taxon>
        <taxon>Metazoa</taxon>
        <taxon>Ecdysozoa</taxon>
        <taxon>Scalidophora</taxon>
        <taxon>Priapulida</taxon>
        <taxon>Priapulimorpha</taxon>
        <taxon>Priapulimorphida</taxon>
        <taxon>Priapulidae</taxon>
        <taxon>Priapulus</taxon>
    </lineage>
</organism>
<evidence type="ECO:0000256" key="12">
    <source>
        <dbReference type="ARBA" id="ARBA00093663"/>
    </source>
</evidence>
<protein>
    <recommendedName>
        <fullName evidence="11">m7GpppN-mRNA hydrolase NUDT17</fullName>
        <ecNumber evidence="8">3.6.1.62</ecNumber>
    </recommendedName>
    <alternativeName>
        <fullName evidence="12">Nucleoside diphosphate-linked moiety X motif 17</fullName>
    </alternativeName>
</protein>
<accession>A0ABM1DVT4</accession>
<dbReference type="InterPro" id="IPR015797">
    <property type="entry name" value="NUDIX_hydrolase-like_dom_sf"/>
</dbReference>
<evidence type="ECO:0000256" key="5">
    <source>
        <dbReference type="ARBA" id="ARBA00022801"/>
    </source>
</evidence>
<evidence type="ECO:0000256" key="1">
    <source>
        <dbReference type="ARBA" id="ARBA00001936"/>
    </source>
</evidence>
<feature type="domain" description="Nudix hydrolase" evidence="13">
    <location>
        <begin position="49"/>
        <end position="199"/>
    </location>
</feature>
<dbReference type="PROSITE" id="PS51462">
    <property type="entry name" value="NUDIX"/>
    <property type="match status" value="1"/>
</dbReference>
<dbReference type="CDD" id="cd04694">
    <property type="entry name" value="NUDIX_Nudt17"/>
    <property type="match status" value="1"/>
</dbReference>
<evidence type="ECO:0000256" key="10">
    <source>
        <dbReference type="ARBA" id="ARBA00093415"/>
    </source>
</evidence>
<evidence type="ECO:0000256" key="6">
    <source>
        <dbReference type="ARBA" id="ARBA00022842"/>
    </source>
</evidence>
<evidence type="ECO:0000256" key="2">
    <source>
        <dbReference type="ARBA" id="ARBA00001946"/>
    </source>
</evidence>
<keyword evidence="5" id="KW-0378">Hydrolase</keyword>
<evidence type="ECO:0000256" key="11">
    <source>
        <dbReference type="ARBA" id="ARBA00093621"/>
    </source>
</evidence>
<keyword evidence="7" id="KW-0464">Manganese</keyword>
<keyword evidence="6" id="KW-0460">Magnesium</keyword>
<keyword evidence="4" id="KW-0479">Metal-binding</keyword>
<comment type="cofactor">
    <cofactor evidence="1">
        <name>Mn(2+)</name>
        <dbReference type="ChEBI" id="CHEBI:29035"/>
    </cofactor>
</comment>
<dbReference type="Proteomes" id="UP000695022">
    <property type="component" value="Unplaced"/>
</dbReference>
<dbReference type="Gene3D" id="3.90.79.10">
    <property type="entry name" value="Nucleoside Triphosphate Pyrophosphohydrolase"/>
    <property type="match status" value="1"/>
</dbReference>
<evidence type="ECO:0000313" key="15">
    <source>
        <dbReference type="RefSeq" id="XP_014664055.1"/>
    </source>
</evidence>
<dbReference type="InterPro" id="IPR033716">
    <property type="entry name" value="Nudt17_dom"/>
</dbReference>
<comment type="cofactor">
    <cofactor evidence="2">
        <name>Mg(2+)</name>
        <dbReference type="ChEBI" id="CHEBI:18420"/>
    </cofactor>
</comment>
<evidence type="ECO:0000256" key="3">
    <source>
        <dbReference type="ARBA" id="ARBA00005582"/>
    </source>
</evidence>
<dbReference type="SUPFAM" id="SSF55811">
    <property type="entry name" value="Nudix"/>
    <property type="match status" value="1"/>
</dbReference>
<name>A0ABM1DVT4_PRICU</name>
<comment type="function">
    <text evidence="10">Acts as a decapping enzyme capable of hydrolyzing monomethylated capped RNAs (in vitro). Hydrolyzes monomethylated capped RNA after alpha and beta phosphates to form N(7)-methyl-GDP. Shows low activity towards unmethylated capped RNA.</text>
</comment>
<dbReference type="InterPro" id="IPR050241">
    <property type="entry name" value="NAD-cap_RNA_hydrolase_NudC"/>
</dbReference>
<evidence type="ECO:0000256" key="9">
    <source>
        <dbReference type="ARBA" id="ARBA00093205"/>
    </source>
</evidence>
<dbReference type="RefSeq" id="XP_014664055.1">
    <property type="nucleotide sequence ID" value="XM_014808569.1"/>
</dbReference>
<proteinExistence type="inferred from homology"/>
<sequence>MAQDKLILYQEDSGHQPTPAYVPLKHATLCPVSNINSAEMSNLPAEIQNRGIDSGAVVLVHTADDRVLLTKRASSLSVFPSLWVPPGGHIEESETVFEAGFRELAEETGLHLSREDCDSHVLALWESVYPALLARGLPTRHHIVVYLYTKVHVPHTELIPMVTMDATEVEAAAWIPRPVIEAIVHGQTPEDAVLPDRFKATVFDDRKRQVETELDATLLLQTIPQTGDDVERISMGTKFALSEFLNLTSKK</sequence>
<dbReference type="PANTHER" id="PTHR42904">
    <property type="entry name" value="NUDIX HYDROLASE, NUDC SUBFAMILY"/>
    <property type="match status" value="1"/>
</dbReference>
<keyword evidence="14" id="KW-1185">Reference proteome</keyword>
<evidence type="ECO:0000256" key="4">
    <source>
        <dbReference type="ARBA" id="ARBA00022723"/>
    </source>
</evidence>
<comment type="catalytic activity">
    <reaction evidence="9">
        <text>a 5'-end (N(7)-methyl 5'-triphosphoguanosine)-ribonucleoside in mRNA + H2O = N(7)-methyl-GDP + a 5'-end phospho-ribonucleoside in mRNA + 2 H(+)</text>
        <dbReference type="Rhea" id="RHEA:67484"/>
        <dbReference type="Rhea" id="RHEA-COMP:15692"/>
        <dbReference type="Rhea" id="RHEA-COMP:17167"/>
        <dbReference type="ChEBI" id="CHEBI:15377"/>
        <dbReference type="ChEBI" id="CHEBI:15378"/>
        <dbReference type="ChEBI" id="CHEBI:63714"/>
        <dbReference type="ChEBI" id="CHEBI:138282"/>
        <dbReference type="ChEBI" id="CHEBI:156461"/>
        <dbReference type="EC" id="3.6.1.62"/>
    </reaction>
</comment>
<gene>
    <name evidence="15" type="primary">LOC106806578</name>
</gene>
<dbReference type="GeneID" id="106806578"/>
<evidence type="ECO:0000256" key="7">
    <source>
        <dbReference type="ARBA" id="ARBA00023211"/>
    </source>
</evidence>
<evidence type="ECO:0000259" key="13">
    <source>
        <dbReference type="PROSITE" id="PS51462"/>
    </source>
</evidence>